<evidence type="ECO:0000313" key="2">
    <source>
        <dbReference type="Proteomes" id="UP000800092"/>
    </source>
</evidence>
<dbReference type="Proteomes" id="UP000800092">
    <property type="component" value="Unassembled WGS sequence"/>
</dbReference>
<dbReference type="InterPro" id="IPR052895">
    <property type="entry name" value="HetReg/Transcr_Mod"/>
</dbReference>
<dbReference type="AlphaFoldDB" id="A0A6A6H3L1"/>
<dbReference type="OrthoDB" id="2157530at2759"/>
<dbReference type="PANTHER" id="PTHR24148">
    <property type="entry name" value="ANKYRIN REPEAT DOMAIN-CONTAINING PROTEIN 39 HOMOLOG-RELATED"/>
    <property type="match status" value="1"/>
</dbReference>
<proteinExistence type="predicted"/>
<dbReference type="PANTHER" id="PTHR24148:SF64">
    <property type="entry name" value="HETEROKARYON INCOMPATIBILITY DOMAIN-CONTAINING PROTEIN"/>
    <property type="match status" value="1"/>
</dbReference>
<name>A0A6A6H3L1_VIRVR</name>
<protein>
    <recommendedName>
        <fullName evidence="3">Heterokaryon incompatibility domain-containing protein</fullName>
    </recommendedName>
</protein>
<organism evidence="1 2">
    <name type="scientific">Viridothelium virens</name>
    <name type="common">Speckled blister lichen</name>
    <name type="synonym">Trypethelium virens</name>
    <dbReference type="NCBI Taxonomy" id="1048519"/>
    <lineage>
        <taxon>Eukaryota</taxon>
        <taxon>Fungi</taxon>
        <taxon>Dikarya</taxon>
        <taxon>Ascomycota</taxon>
        <taxon>Pezizomycotina</taxon>
        <taxon>Dothideomycetes</taxon>
        <taxon>Dothideomycetes incertae sedis</taxon>
        <taxon>Trypetheliales</taxon>
        <taxon>Trypetheliaceae</taxon>
        <taxon>Viridothelium</taxon>
    </lineage>
</organism>
<dbReference type="EMBL" id="ML991815">
    <property type="protein sequence ID" value="KAF2232479.1"/>
    <property type="molecule type" value="Genomic_DNA"/>
</dbReference>
<keyword evidence="2" id="KW-1185">Reference proteome</keyword>
<gene>
    <name evidence="1" type="ORF">EV356DRAFT_248698</name>
</gene>
<evidence type="ECO:0008006" key="3">
    <source>
        <dbReference type="Google" id="ProtNLM"/>
    </source>
</evidence>
<evidence type="ECO:0000313" key="1">
    <source>
        <dbReference type="EMBL" id="KAF2232479.1"/>
    </source>
</evidence>
<reference evidence="1" key="1">
    <citation type="journal article" date="2020" name="Stud. Mycol.">
        <title>101 Dothideomycetes genomes: a test case for predicting lifestyles and emergence of pathogens.</title>
        <authorList>
            <person name="Haridas S."/>
            <person name="Albert R."/>
            <person name="Binder M."/>
            <person name="Bloem J."/>
            <person name="Labutti K."/>
            <person name="Salamov A."/>
            <person name="Andreopoulos B."/>
            <person name="Baker S."/>
            <person name="Barry K."/>
            <person name="Bills G."/>
            <person name="Bluhm B."/>
            <person name="Cannon C."/>
            <person name="Castanera R."/>
            <person name="Culley D."/>
            <person name="Daum C."/>
            <person name="Ezra D."/>
            <person name="Gonzalez J."/>
            <person name="Henrissat B."/>
            <person name="Kuo A."/>
            <person name="Liang C."/>
            <person name="Lipzen A."/>
            <person name="Lutzoni F."/>
            <person name="Magnuson J."/>
            <person name="Mondo S."/>
            <person name="Nolan M."/>
            <person name="Ohm R."/>
            <person name="Pangilinan J."/>
            <person name="Park H.-J."/>
            <person name="Ramirez L."/>
            <person name="Alfaro M."/>
            <person name="Sun H."/>
            <person name="Tritt A."/>
            <person name="Yoshinaga Y."/>
            <person name="Zwiers L.-H."/>
            <person name="Turgeon B."/>
            <person name="Goodwin S."/>
            <person name="Spatafora J."/>
            <person name="Crous P."/>
            <person name="Grigoriev I."/>
        </authorList>
    </citation>
    <scope>NUCLEOTIDE SEQUENCE</scope>
    <source>
        <strain evidence="1">Tuck. ex Michener</strain>
    </source>
</reference>
<sequence>MKFDPFNVAPQADLEHIFTQFSRAYLERTGNLQALAVCRGCTLTEPTKSHYPSWAVDYKFNKNRTSLGISWGYENWKGYPHGMSAGGQRQSKPSFTDHLLGLDGFQIDTLVDISDVKETAPSPDWQSSATGRIAYWANAVTFYPTFISSLLASWRSAISFSRFYIKAKKMCEDASPDGVYGPTQQTSLNALWQTIRGPEIPIDHPETNASTKNLFEVVDRLLSPQSRREAPLGPIISLSLATVREPRLLSFFAQTGIPKRRRFLITKNGYFGLGPRETKVGDSIVILQGGRVPVVARRAASGHWRVVGESYIHGIMQGEAFDEDKCERLWFE</sequence>
<accession>A0A6A6H3L1</accession>
<dbReference type="Pfam" id="PF26639">
    <property type="entry name" value="Het-6_barrel"/>
    <property type="match status" value="1"/>
</dbReference>